<evidence type="ECO:0000313" key="3">
    <source>
        <dbReference type="EMBL" id="UWZ80755.1"/>
    </source>
</evidence>
<protein>
    <recommendedName>
        <fullName evidence="5">Cytochrome c7-like domain-containing protein</fullName>
    </recommendedName>
</protein>
<evidence type="ECO:0000313" key="4">
    <source>
        <dbReference type="Proteomes" id="UP001060414"/>
    </source>
</evidence>
<sequence length="559" mass="58747">MKKSIVKILACATVLSLGLVMAAAAAVPPPPVNQFIGIPDTIFANLEEADCRVCHGANPPEFLEGIIDTTYLPDRHHNLIGDTIPVNNSAPFGEAGETYECLSCHNLAMNDDGVFDFVTFRDCNFCHTGASPHHTADRALAGNCQACHGSLVDRGIFADPATGQFTIDAPWIPTYQPSNITPYPSAKPNAGPNGEGTCVFCHAPSVAKATGINQGFEIDPLSGVMVYNNADTHHLPGLFVSNKCSWCHPAGTPSNSPTAIRTCQNCHGIPSLHNIQWDNVNPQNPNIQPGQMDPWYGHIGASSDCFGCHGFTRTSSVAPQGGPIIPQISGMTQNVVTAGAETTLEIHGYAFVNTYSPVAGFPGVEYKSVVVLTDAAGNTYELAPVAISPSVIEVTVPAYLPIGNYQVVAKKATKLSNPETLVVKSDVAIASAEIQPDGTIVIDGKGFGKMPPQAQGLGVYLDNAPADVISWQDGKILVNAAGAQAGQTVDVLSTYAVSAQLTGEIEVPVVEPPVVEEPPVAEEPPANNRGRGNSKVKSDNASDPKSNNGNNSNNSNRGR</sequence>
<organism evidence="3 4">
    <name type="scientific">Geoalkalibacter halelectricus</name>
    <dbReference type="NCBI Taxonomy" id="2847045"/>
    <lineage>
        <taxon>Bacteria</taxon>
        <taxon>Pseudomonadati</taxon>
        <taxon>Thermodesulfobacteriota</taxon>
        <taxon>Desulfuromonadia</taxon>
        <taxon>Desulfuromonadales</taxon>
        <taxon>Geoalkalibacteraceae</taxon>
        <taxon>Geoalkalibacter</taxon>
    </lineage>
</organism>
<evidence type="ECO:0000256" key="1">
    <source>
        <dbReference type="SAM" id="MobiDB-lite"/>
    </source>
</evidence>
<feature type="compositionally biased region" description="Low complexity" evidence="1">
    <location>
        <begin position="546"/>
        <end position="559"/>
    </location>
</feature>
<feature type="region of interest" description="Disordered" evidence="1">
    <location>
        <begin position="510"/>
        <end position="559"/>
    </location>
</feature>
<feature type="signal peptide" evidence="2">
    <location>
        <begin position="1"/>
        <end position="25"/>
    </location>
</feature>
<dbReference type="Gene3D" id="1.10.1130.10">
    <property type="entry name" value="Flavocytochrome C3, Chain A"/>
    <property type="match status" value="1"/>
</dbReference>
<keyword evidence="4" id="KW-1185">Reference proteome</keyword>
<dbReference type="EMBL" id="CP092109">
    <property type="protein sequence ID" value="UWZ80755.1"/>
    <property type="molecule type" value="Genomic_DNA"/>
</dbReference>
<dbReference type="RefSeq" id="WP_260749119.1">
    <property type="nucleotide sequence ID" value="NZ_CP092109.1"/>
</dbReference>
<dbReference type="InterPro" id="IPR036280">
    <property type="entry name" value="Multihaem_cyt_sf"/>
</dbReference>
<dbReference type="InterPro" id="IPR013783">
    <property type="entry name" value="Ig-like_fold"/>
</dbReference>
<dbReference type="SUPFAM" id="SSF48695">
    <property type="entry name" value="Multiheme cytochromes"/>
    <property type="match status" value="1"/>
</dbReference>
<accession>A0ABY5ZS87</accession>
<evidence type="ECO:0000256" key="2">
    <source>
        <dbReference type="SAM" id="SignalP"/>
    </source>
</evidence>
<dbReference type="Gene3D" id="2.60.40.10">
    <property type="entry name" value="Immunoglobulins"/>
    <property type="match status" value="1"/>
</dbReference>
<keyword evidence="2" id="KW-0732">Signal</keyword>
<gene>
    <name evidence="3" type="ORF">L9S41_04970</name>
</gene>
<proteinExistence type="predicted"/>
<dbReference type="Gene3D" id="3.90.10.10">
    <property type="entry name" value="Cytochrome C3"/>
    <property type="match status" value="1"/>
</dbReference>
<feature type="chain" id="PRO_5045661561" description="Cytochrome c7-like domain-containing protein" evidence="2">
    <location>
        <begin position="26"/>
        <end position="559"/>
    </location>
</feature>
<evidence type="ECO:0008006" key="5">
    <source>
        <dbReference type="Google" id="ProtNLM"/>
    </source>
</evidence>
<dbReference type="Proteomes" id="UP001060414">
    <property type="component" value="Chromosome"/>
</dbReference>
<reference evidence="3" key="1">
    <citation type="journal article" date="2022" name="Environ. Microbiol.">
        <title>Geoalkalibacter halelectricus SAP #1 sp. nov. possessing extracellular electron transfer and mineral#reducing capabilities from a haloalkaline environment.</title>
        <authorList>
            <person name="Yadav S."/>
            <person name="Singh R."/>
            <person name="Sundharam S.S."/>
            <person name="Chaudhary S."/>
            <person name="Krishnamurthi S."/>
            <person name="Patil S.A."/>
        </authorList>
    </citation>
    <scope>NUCLEOTIDE SEQUENCE</scope>
    <source>
        <strain evidence="3">SAP-1</strain>
    </source>
</reference>
<name>A0ABY5ZS87_9BACT</name>